<sequence>YVWLAYLPKDFDLKKVGIKSKNWTASVQDAEPHGGFYEIKLYDLKEFFSAVPVGQREKRWQEFFLDPSQWWDHRPEKTNERYPDFKHKKTGEALWLDDQQNLPWVAAEM</sequence>
<evidence type="ECO:0000313" key="2">
    <source>
        <dbReference type="Proteomes" id="UP001497512"/>
    </source>
</evidence>
<proteinExistence type="predicted"/>
<keyword evidence="2" id="KW-1185">Reference proteome</keyword>
<organism evidence="1 2">
    <name type="scientific">Sphagnum troendelagicum</name>
    <dbReference type="NCBI Taxonomy" id="128251"/>
    <lineage>
        <taxon>Eukaryota</taxon>
        <taxon>Viridiplantae</taxon>
        <taxon>Streptophyta</taxon>
        <taxon>Embryophyta</taxon>
        <taxon>Bryophyta</taxon>
        <taxon>Sphagnophytina</taxon>
        <taxon>Sphagnopsida</taxon>
        <taxon>Sphagnales</taxon>
        <taxon>Sphagnaceae</taxon>
        <taxon>Sphagnum</taxon>
    </lineage>
</organism>
<evidence type="ECO:0000313" key="1">
    <source>
        <dbReference type="EMBL" id="CAK9193447.1"/>
    </source>
</evidence>
<reference evidence="1" key="1">
    <citation type="submission" date="2024-02" db="EMBL/GenBank/DDBJ databases">
        <authorList>
            <consortium name="ELIXIR-Norway"/>
            <consortium name="Elixir Norway"/>
        </authorList>
    </citation>
    <scope>NUCLEOTIDE SEQUENCE</scope>
</reference>
<dbReference type="EMBL" id="OZ019902">
    <property type="protein sequence ID" value="CAK9193447.1"/>
    <property type="molecule type" value="Genomic_DNA"/>
</dbReference>
<gene>
    <name evidence="1" type="ORF">CSSPTR1EN2_LOCUS1988</name>
</gene>
<protein>
    <submittedName>
        <fullName evidence="1">Uncharacterized protein</fullName>
    </submittedName>
</protein>
<dbReference type="Proteomes" id="UP001497512">
    <property type="component" value="Chromosome 10"/>
</dbReference>
<feature type="non-terminal residue" evidence="1">
    <location>
        <position position="1"/>
    </location>
</feature>
<feature type="non-terminal residue" evidence="1">
    <location>
        <position position="109"/>
    </location>
</feature>
<accession>A0ABP0TCS1</accession>
<name>A0ABP0TCS1_9BRYO</name>